<dbReference type="Proteomes" id="UP001218218">
    <property type="component" value="Unassembled WGS sequence"/>
</dbReference>
<comment type="caution">
    <text evidence="2">The sequence shown here is derived from an EMBL/GenBank/DDBJ whole genome shotgun (WGS) entry which is preliminary data.</text>
</comment>
<evidence type="ECO:0000313" key="2">
    <source>
        <dbReference type="EMBL" id="KAJ7312695.1"/>
    </source>
</evidence>
<keyword evidence="3" id="KW-1185">Reference proteome</keyword>
<feature type="chain" id="PRO_5041947161" evidence="1">
    <location>
        <begin position="19"/>
        <end position="146"/>
    </location>
</feature>
<reference evidence="2" key="1">
    <citation type="submission" date="2023-03" db="EMBL/GenBank/DDBJ databases">
        <title>Massive genome expansion in bonnet fungi (Mycena s.s.) driven by repeated elements and novel gene families across ecological guilds.</title>
        <authorList>
            <consortium name="Lawrence Berkeley National Laboratory"/>
            <person name="Harder C.B."/>
            <person name="Miyauchi S."/>
            <person name="Viragh M."/>
            <person name="Kuo A."/>
            <person name="Thoen E."/>
            <person name="Andreopoulos B."/>
            <person name="Lu D."/>
            <person name="Skrede I."/>
            <person name="Drula E."/>
            <person name="Henrissat B."/>
            <person name="Morin E."/>
            <person name="Kohler A."/>
            <person name="Barry K."/>
            <person name="LaButti K."/>
            <person name="Morin E."/>
            <person name="Salamov A."/>
            <person name="Lipzen A."/>
            <person name="Mereny Z."/>
            <person name="Hegedus B."/>
            <person name="Baldrian P."/>
            <person name="Stursova M."/>
            <person name="Weitz H."/>
            <person name="Taylor A."/>
            <person name="Grigoriev I.V."/>
            <person name="Nagy L.G."/>
            <person name="Martin F."/>
            <person name="Kauserud H."/>
        </authorList>
    </citation>
    <scope>NUCLEOTIDE SEQUENCE</scope>
    <source>
        <strain evidence="2">CBHHK002</strain>
    </source>
</reference>
<dbReference type="EMBL" id="JARIHO010000070">
    <property type="protein sequence ID" value="KAJ7312695.1"/>
    <property type="molecule type" value="Genomic_DNA"/>
</dbReference>
<proteinExistence type="predicted"/>
<accession>A0AAD6Z9B3</accession>
<dbReference type="AlphaFoldDB" id="A0AAD6Z9B3"/>
<evidence type="ECO:0000313" key="3">
    <source>
        <dbReference type="Proteomes" id="UP001218218"/>
    </source>
</evidence>
<feature type="signal peptide" evidence="1">
    <location>
        <begin position="1"/>
        <end position="18"/>
    </location>
</feature>
<sequence length="146" mass="15804">MPLCLGHALSIAIAGARSLITADISINNGAPSSAKTAPSTVLAPSRLRPSFALAIFTPYLGTQCHIQNHYYYLWSSLFSTMLNNSTSVLAVIDDAKSISGKLFCTNGGFIAVADLYKSLNMSARGCRRCPDHQYLPKRVAMLRFCD</sequence>
<gene>
    <name evidence="2" type="ORF">DFH08DRAFT_821858</name>
</gene>
<keyword evidence="1" id="KW-0732">Signal</keyword>
<name>A0AAD6Z9B3_9AGAR</name>
<evidence type="ECO:0000256" key="1">
    <source>
        <dbReference type="SAM" id="SignalP"/>
    </source>
</evidence>
<protein>
    <submittedName>
        <fullName evidence="2">Uncharacterized protein</fullName>
    </submittedName>
</protein>
<organism evidence="2 3">
    <name type="scientific">Mycena albidolilacea</name>
    <dbReference type="NCBI Taxonomy" id="1033008"/>
    <lineage>
        <taxon>Eukaryota</taxon>
        <taxon>Fungi</taxon>
        <taxon>Dikarya</taxon>
        <taxon>Basidiomycota</taxon>
        <taxon>Agaricomycotina</taxon>
        <taxon>Agaricomycetes</taxon>
        <taxon>Agaricomycetidae</taxon>
        <taxon>Agaricales</taxon>
        <taxon>Marasmiineae</taxon>
        <taxon>Mycenaceae</taxon>
        <taxon>Mycena</taxon>
    </lineage>
</organism>